<comment type="caution">
    <text evidence="2">The sequence shown here is derived from an EMBL/GenBank/DDBJ whole genome shotgun (WGS) entry which is preliminary data.</text>
</comment>
<dbReference type="PANTHER" id="PTHR33678:SF2">
    <property type="match status" value="1"/>
</dbReference>
<dbReference type="PANTHER" id="PTHR33678">
    <property type="entry name" value="BLL1576 PROTEIN"/>
    <property type="match status" value="1"/>
</dbReference>
<dbReference type="Proteomes" id="UP001296967">
    <property type="component" value="Unassembled WGS sequence"/>
</dbReference>
<sequence>MIFIKVFAREWGLDLSVGQIDALLSGHNEDFFAEKDDLLKVGLAVSACITVDDSGARHQGRNGSVTQIGNDLFAWFSRTDSKSRVNVLTLLQAGDRLYSGTAEALTYWHEQGLPQAKREALMASPIRELTTASAWGAHLSALGITQERHQRIATEGALLAGLFANGLSRELVIVSDGAGQFAILLHALCWVHAERLIHTLIPLNAQQRADQQSVRDQIWTLYADLKAYQRDPDPAAIVALRERFEAIFTQKTSFAALNQTLKRLHRHQSELLRVLLHPDIPLHTNGSENDIRGYVKWRKISGGTRSELGRRCRDTFASLKKTCRKLNISFWDYLNDRIKQTGMIPPLPDIVRERAAAAAVP</sequence>
<gene>
    <name evidence="2" type="ORF">CCR82_14015</name>
</gene>
<dbReference type="AlphaFoldDB" id="A0AAJ0UHI4"/>
<keyword evidence="3" id="KW-1185">Reference proteome</keyword>
<feature type="domain" description="Transposase IS66 central" evidence="1">
    <location>
        <begin position="172"/>
        <end position="309"/>
    </location>
</feature>
<protein>
    <recommendedName>
        <fullName evidence="1">Transposase IS66 central domain-containing protein</fullName>
    </recommendedName>
</protein>
<dbReference type="Pfam" id="PF03050">
    <property type="entry name" value="DDE_Tnp_IS66"/>
    <property type="match status" value="1"/>
</dbReference>
<dbReference type="InterPro" id="IPR052344">
    <property type="entry name" value="Transposase-related"/>
</dbReference>
<dbReference type="InterPro" id="IPR004291">
    <property type="entry name" value="Transposase_IS66_central"/>
</dbReference>
<reference evidence="2" key="1">
    <citation type="submission" date="2017-05" db="EMBL/GenBank/DDBJ databases">
        <authorList>
            <person name="Imhoff J.F."/>
            <person name="Rahn T."/>
            <person name="Kuenzel S."/>
            <person name="Neulinger S.C."/>
        </authorList>
    </citation>
    <scope>NUCLEOTIDE SEQUENCE</scope>
    <source>
        <strain evidence="2">DSM 4395</strain>
    </source>
</reference>
<dbReference type="EMBL" id="NHSF01000067">
    <property type="protein sequence ID" value="MBK5931602.1"/>
    <property type="molecule type" value="Genomic_DNA"/>
</dbReference>
<evidence type="ECO:0000313" key="2">
    <source>
        <dbReference type="EMBL" id="MBK5931602.1"/>
    </source>
</evidence>
<proteinExistence type="predicted"/>
<evidence type="ECO:0000313" key="3">
    <source>
        <dbReference type="Proteomes" id="UP001296967"/>
    </source>
</evidence>
<accession>A0AAJ0UHI4</accession>
<name>A0AAJ0UHI4_HALSE</name>
<organism evidence="2 3">
    <name type="scientific">Halochromatium salexigens</name>
    <name type="common">Chromatium salexigens</name>
    <dbReference type="NCBI Taxonomy" id="49447"/>
    <lineage>
        <taxon>Bacteria</taxon>
        <taxon>Pseudomonadati</taxon>
        <taxon>Pseudomonadota</taxon>
        <taxon>Gammaproteobacteria</taxon>
        <taxon>Chromatiales</taxon>
        <taxon>Chromatiaceae</taxon>
        <taxon>Halochromatium</taxon>
    </lineage>
</organism>
<reference evidence="2" key="2">
    <citation type="journal article" date="2020" name="Microorganisms">
        <title>Osmotic Adaptation and Compatible Solute Biosynthesis of Phototrophic Bacteria as Revealed from Genome Analyses.</title>
        <authorList>
            <person name="Imhoff J.F."/>
            <person name="Rahn T."/>
            <person name="Kunzel S."/>
            <person name="Keller A."/>
            <person name="Neulinger S.C."/>
        </authorList>
    </citation>
    <scope>NUCLEOTIDE SEQUENCE</scope>
    <source>
        <strain evidence="2">DSM 4395</strain>
    </source>
</reference>
<evidence type="ECO:0000259" key="1">
    <source>
        <dbReference type="Pfam" id="PF03050"/>
    </source>
</evidence>